<dbReference type="AlphaFoldDB" id="A0A6N9Q4Z3"/>
<dbReference type="InterPro" id="IPR008090">
    <property type="entry name" value="Fe_iron_reduct"/>
</dbReference>
<keyword evidence="3" id="KW-1185">Reference proteome</keyword>
<reference evidence="2 3" key="1">
    <citation type="submission" date="2019-01" db="EMBL/GenBank/DDBJ databases">
        <title>Chengkuizengella sp. nov., isolated from deep-sea sediment of East Pacific Ocean.</title>
        <authorList>
            <person name="Yang J."/>
            <person name="Lai Q."/>
            <person name="Shao Z."/>
        </authorList>
    </citation>
    <scope>NUCLEOTIDE SEQUENCE [LARGE SCALE GENOMIC DNA]</scope>
    <source>
        <strain evidence="2 3">YPA3-1-1</strain>
    </source>
</reference>
<dbReference type="RefSeq" id="WP_160646696.1">
    <property type="nucleotide sequence ID" value="NZ_SIJB01000028.1"/>
</dbReference>
<dbReference type="Pfam" id="PF06276">
    <property type="entry name" value="FhuF"/>
    <property type="match status" value="1"/>
</dbReference>
<dbReference type="NCBIfam" id="TIGR03951">
    <property type="entry name" value="Fe_III_red_FhuF"/>
    <property type="match status" value="1"/>
</dbReference>
<evidence type="ECO:0000313" key="3">
    <source>
        <dbReference type="Proteomes" id="UP000448943"/>
    </source>
</evidence>
<organism evidence="2 3">
    <name type="scientific">Chengkuizengella marina</name>
    <dbReference type="NCBI Taxonomy" id="2507566"/>
    <lineage>
        <taxon>Bacteria</taxon>
        <taxon>Bacillati</taxon>
        <taxon>Bacillota</taxon>
        <taxon>Bacilli</taxon>
        <taxon>Bacillales</taxon>
        <taxon>Paenibacillaceae</taxon>
        <taxon>Chengkuizengella</taxon>
    </lineage>
</organism>
<accession>A0A6N9Q4Z3</accession>
<dbReference type="InterPro" id="IPR022770">
    <property type="entry name" value="IucA/IucC-like_C"/>
</dbReference>
<comment type="caution">
    <text evidence="2">The sequence shown here is derived from an EMBL/GenBank/DDBJ whole genome shotgun (WGS) entry which is preliminary data.</text>
</comment>
<dbReference type="OrthoDB" id="5870636at2"/>
<dbReference type="EMBL" id="SIJB01000028">
    <property type="protein sequence ID" value="NBI29887.1"/>
    <property type="molecule type" value="Genomic_DNA"/>
</dbReference>
<dbReference type="GO" id="GO:0003824">
    <property type="term" value="F:catalytic activity"/>
    <property type="evidence" value="ECO:0007669"/>
    <property type="project" value="UniProtKB-ARBA"/>
</dbReference>
<sequence length="246" mass="29089">MLSFEQEQFIKEKFHIVFEKPDHPTTTLLGKDLIDEQRLKTWLFRFAEQIKTEDLAAAASIFSKYYAHMMCAIPFIMSFYRKPIATDLKNITIYYVNKNTPYIYIVPSAWIEKSENIFTDRDNTLSTLFKNNLQPFFALLNQMTNLKTLILWENVLVYIDYLYKEGLKMVEDHSTRNLIEQDYLYITQNAKPELFGINSTNPLSIDGKMIDHPEQKGESYRIRKTCCLKYRTMEQTHCRNCPIANQ</sequence>
<evidence type="ECO:0000313" key="2">
    <source>
        <dbReference type="EMBL" id="NBI29887.1"/>
    </source>
</evidence>
<feature type="domain" description="Aerobactin siderophore biosynthesis IucA/IucC-like C-terminal" evidence="1">
    <location>
        <begin position="105"/>
        <end position="177"/>
    </location>
</feature>
<proteinExistence type="predicted"/>
<evidence type="ECO:0000259" key="1">
    <source>
        <dbReference type="Pfam" id="PF06276"/>
    </source>
</evidence>
<gene>
    <name evidence="2" type="primary">fhuF</name>
    <name evidence="2" type="ORF">ERL59_13055</name>
</gene>
<dbReference type="Proteomes" id="UP000448943">
    <property type="component" value="Unassembled WGS sequence"/>
</dbReference>
<name>A0A6N9Q4Z3_9BACL</name>
<protein>
    <submittedName>
        <fullName evidence="2">Siderophore-iron reductase FhuF</fullName>
    </submittedName>
</protein>